<protein>
    <submittedName>
        <fullName evidence="2">Uncharacterized protein</fullName>
    </submittedName>
</protein>
<reference evidence="2" key="1">
    <citation type="submission" date="2021-01" db="EMBL/GenBank/DDBJ databases">
        <authorList>
            <person name="Corre E."/>
            <person name="Pelletier E."/>
            <person name="Niang G."/>
            <person name="Scheremetjew M."/>
            <person name="Finn R."/>
            <person name="Kale V."/>
            <person name="Holt S."/>
            <person name="Cochrane G."/>
            <person name="Meng A."/>
            <person name="Brown T."/>
            <person name="Cohen L."/>
        </authorList>
    </citation>
    <scope>NUCLEOTIDE SEQUENCE</scope>
    <source>
        <strain evidence="2">SAG 11-49</strain>
    </source>
</reference>
<dbReference type="Pfam" id="PF07004">
    <property type="entry name" value="SHIPPO-rpt"/>
    <property type="match status" value="5"/>
</dbReference>
<proteinExistence type="predicted"/>
<evidence type="ECO:0000256" key="1">
    <source>
        <dbReference type="SAM" id="MobiDB-lite"/>
    </source>
</evidence>
<feature type="compositionally biased region" description="Polar residues" evidence="1">
    <location>
        <begin position="51"/>
        <end position="65"/>
    </location>
</feature>
<feature type="compositionally biased region" description="Basic and acidic residues" evidence="1">
    <location>
        <begin position="477"/>
        <end position="486"/>
    </location>
</feature>
<gene>
    <name evidence="2" type="ORF">CLEI1391_LOCUS9679</name>
</gene>
<name>A0A7S0RKN2_9CHLO</name>
<dbReference type="PANTHER" id="PTHR21580:SF28">
    <property type="entry name" value="BOREALIN N-TERMINAL DOMAIN-CONTAINING PROTEIN-RELATED"/>
    <property type="match status" value="1"/>
</dbReference>
<dbReference type="InterPro" id="IPR051291">
    <property type="entry name" value="CIMAP"/>
</dbReference>
<organism evidence="2">
    <name type="scientific">Chlamydomonas leiostraca</name>
    <dbReference type="NCBI Taxonomy" id="1034604"/>
    <lineage>
        <taxon>Eukaryota</taxon>
        <taxon>Viridiplantae</taxon>
        <taxon>Chlorophyta</taxon>
        <taxon>core chlorophytes</taxon>
        <taxon>Chlorophyceae</taxon>
        <taxon>CS clade</taxon>
        <taxon>Chlamydomonadales</taxon>
        <taxon>Chlamydomonadaceae</taxon>
        <taxon>Chlamydomonas</taxon>
    </lineage>
</organism>
<feature type="region of interest" description="Disordered" evidence="1">
    <location>
        <begin position="311"/>
        <end position="330"/>
    </location>
</feature>
<evidence type="ECO:0000313" key="2">
    <source>
        <dbReference type="EMBL" id="CAD8680607.1"/>
    </source>
</evidence>
<dbReference type="InterPro" id="IPR010736">
    <property type="entry name" value="SHIPPO-rpt"/>
</dbReference>
<feature type="region of interest" description="Disordered" evidence="1">
    <location>
        <begin position="463"/>
        <end position="491"/>
    </location>
</feature>
<dbReference type="EMBL" id="HBFB01017291">
    <property type="protein sequence ID" value="CAD8680607.1"/>
    <property type="molecule type" value="Transcribed_RNA"/>
</dbReference>
<feature type="region of interest" description="Disordered" evidence="1">
    <location>
        <begin position="354"/>
        <end position="381"/>
    </location>
</feature>
<sequence length="598" mass="61315">MATASGGFVARAERQSIDLKTTSPAHVGPGAYNLAGVPSQPTAVGAAAAPFSSSQQREICPNTTTSAVTPGPGAYAAAQAHDAVLNRTARSLGYSAPFASGTARIHDDKAGQGKPGPGEYDTGNGWVKHRHHYAPRQSAAQRVSYLRTASAPSIPARDQSYGYEEGPQGRLVMQRPQDPVLTGVGRDTVGPGAYDLAAAQPAKPKAVVWGASRTRRGLQVKSDTPGPGAYNLAKDTKPVAGGGIVVSINGVDVQFGGASGTSAFASRVPLNAHKSVQEWERTPGPGAYNSLGRGLGAHPLPRELQFFGSSARRGSEMDPRTSLAAPTYMRTPGPGAYDPPPGKAGPSLIQAALSDPKPFNSTNSRFGRDDNGIPGPGEYRPDATGGLAYQIAAKAAISKGGVFGANAPRFSPAGAPPEAGAGGGASSSAGPGAYDPKPAPDKPLHKGHSTVFASKTDRFRAASAPAAAIDTADYEPEAGKLPRGDPARLGPGAYTLPDQWARKGLSYKQAAFGSESGRSKVAAGAAANLPGPGRYNTTKDVDKALKPMTNPGKETVFGSQVARFKTAGPFTPGPGQYNLGADLTRKSYNITYNGVTVA</sequence>
<feature type="region of interest" description="Disordered" evidence="1">
    <location>
        <begin position="413"/>
        <end position="448"/>
    </location>
</feature>
<feature type="region of interest" description="Disordered" evidence="1">
    <location>
        <begin position="1"/>
        <end position="65"/>
    </location>
</feature>
<dbReference type="PANTHER" id="PTHR21580">
    <property type="entry name" value="SHIPPO-1-RELATED"/>
    <property type="match status" value="1"/>
</dbReference>
<dbReference type="AlphaFoldDB" id="A0A7S0RKN2"/>
<accession>A0A7S0RKN2</accession>